<keyword evidence="2" id="KW-1185">Reference proteome</keyword>
<reference evidence="2" key="1">
    <citation type="journal article" date="2023" name="Front. Plant Sci.">
        <title>Chromosomal-level genome assembly of Melastoma candidum provides insights into trichome evolution.</title>
        <authorList>
            <person name="Zhong Y."/>
            <person name="Wu W."/>
            <person name="Sun C."/>
            <person name="Zou P."/>
            <person name="Liu Y."/>
            <person name="Dai S."/>
            <person name="Zhou R."/>
        </authorList>
    </citation>
    <scope>NUCLEOTIDE SEQUENCE [LARGE SCALE GENOMIC DNA]</scope>
</reference>
<proteinExistence type="predicted"/>
<comment type="caution">
    <text evidence="1">The sequence shown here is derived from an EMBL/GenBank/DDBJ whole genome shotgun (WGS) entry which is preliminary data.</text>
</comment>
<dbReference type="EMBL" id="CM042889">
    <property type="protein sequence ID" value="KAI4318948.1"/>
    <property type="molecule type" value="Genomic_DNA"/>
</dbReference>
<sequence length="116" mass="11608">MAVLKLVCLAFVCMVLASTAADAAISCGMVVSKLTPCLAYASSGKGSVPGSCCSGVKDLNNAAKTTPDRQAACTCLKTLAGSIKSINFGVVSAIPGKCGVAIPYKISPSTDCKSVK</sequence>
<evidence type="ECO:0000313" key="2">
    <source>
        <dbReference type="Proteomes" id="UP001057402"/>
    </source>
</evidence>
<organism evidence="1 2">
    <name type="scientific">Melastoma candidum</name>
    <dbReference type="NCBI Taxonomy" id="119954"/>
    <lineage>
        <taxon>Eukaryota</taxon>
        <taxon>Viridiplantae</taxon>
        <taxon>Streptophyta</taxon>
        <taxon>Embryophyta</taxon>
        <taxon>Tracheophyta</taxon>
        <taxon>Spermatophyta</taxon>
        <taxon>Magnoliopsida</taxon>
        <taxon>eudicotyledons</taxon>
        <taxon>Gunneridae</taxon>
        <taxon>Pentapetalae</taxon>
        <taxon>rosids</taxon>
        <taxon>malvids</taxon>
        <taxon>Myrtales</taxon>
        <taxon>Melastomataceae</taxon>
        <taxon>Melastomatoideae</taxon>
        <taxon>Melastomateae</taxon>
        <taxon>Melastoma</taxon>
    </lineage>
</organism>
<evidence type="ECO:0000313" key="1">
    <source>
        <dbReference type="EMBL" id="KAI4318948.1"/>
    </source>
</evidence>
<dbReference type="Proteomes" id="UP001057402">
    <property type="component" value="Chromosome 10"/>
</dbReference>
<protein>
    <submittedName>
        <fullName evidence="1">Uncharacterized protein</fullName>
    </submittedName>
</protein>
<name>A0ACB9M4Q3_9MYRT</name>
<accession>A0ACB9M4Q3</accession>
<gene>
    <name evidence="1" type="ORF">MLD38_032601</name>
</gene>